<organism evidence="2 3">
    <name type="scientific">Caerostris darwini</name>
    <dbReference type="NCBI Taxonomy" id="1538125"/>
    <lineage>
        <taxon>Eukaryota</taxon>
        <taxon>Metazoa</taxon>
        <taxon>Ecdysozoa</taxon>
        <taxon>Arthropoda</taxon>
        <taxon>Chelicerata</taxon>
        <taxon>Arachnida</taxon>
        <taxon>Araneae</taxon>
        <taxon>Araneomorphae</taxon>
        <taxon>Entelegynae</taxon>
        <taxon>Araneoidea</taxon>
        <taxon>Araneidae</taxon>
        <taxon>Caerostris</taxon>
    </lineage>
</organism>
<evidence type="ECO:0000313" key="3">
    <source>
        <dbReference type="Proteomes" id="UP001054837"/>
    </source>
</evidence>
<gene>
    <name evidence="2" type="ORF">CDAR_55151</name>
</gene>
<dbReference type="EMBL" id="BPLQ01002620">
    <property type="protein sequence ID" value="GIX94532.1"/>
    <property type="molecule type" value="Genomic_DNA"/>
</dbReference>
<proteinExistence type="predicted"/>
<name>A0AAV4PAY8_9ARAC</name>
<dbReference type="Proteomes" id="UP001054837">
    <property type="component" value="Unassembled WGS sequence"/>
</dbReference>
<protein>
    <recommendedName>
        <fullName evidence="4">Secreted protein</fullName>
    </recommendedName>
</protein>
<keyword evidence="1" id="KW-0732">Signal</keyword>
<feature type="chain" id="PRO_5043921202" description="Secreted protein" evidence="1">
    <location>
        <begin position="29"/>
        <end position="115"/>
    </location>
</feature>
<dbReference type="AlphaFoldDB" id="A0AAV4PAY8"/>
<evidence type="ECO:0000313" key="2">
    <source>
        <dbReference type="EMBL" id="GIX94532.1"/>
    </source>
</evidence>
<sequence length="115" mass="12795">MNFSFLSLIRGQLLAIILHFESSSCARAQRGVGVWCFVERGFTITFGTAVPLREMQKNAKRSGLLEGIGYSPFCFLLKPSGCFASHANSNRLCLTEREMNGGLRLRLIGFSVKIF</sequence>
<evidence type="ECO:0008006" key="4">
    <source>
        <dbReference type="Google" id="ProtNLM"/>
    </source>
</evidence>
<reference evidence="2 3" key="1">
    <citation type="submission" date="2021-06" db="EMBL/GenBank/DDBJ databases">
        <title>Caerostris darwini draft genome.</title>
        <authorList>
            <person name="Kono N."/>
            <person name="Arakawa K."/>
        </authorList>
    </citation>
    <scope>NUCLEOTIDE SEQUENCE [LARGE SCALE GENOMIC DNA]</scope>
</reference>
<feature type="signal peptide" evidence="1">
    <location>
        <begin position="1"/>
        <end position="28"/>
    </location>
</feature>
<accession>A0AAV4PAY8</accession>
<keyword evidence="3" id="KW-1185">Reference proteome</keyword>
<comment type="caution">
    <text evidence="2">The sequence shown here is derived from an EMBL/GenBank/DDBJ whole genome shotgun (WGS) entry which is preliminary data.</text>
</comment>
<evidence type="ECO:0000256" key="1">
    <source>
        <dbReference type="SAM" id="SignalP"/>
    </source>
</evidence>